<sequence>MRFAPRRLAVTALVAGGLTLLSVPAAHAVVDPVLTLTCLAEAPNAALGTLDPAAVMDPASLLAMPELPATNCLAP</sequence>
<protein>
    <recommendedName>
        <fullName evidence="4">Secreted protein</fullName>
    </recommendedName>
</protein>
<dbReference type="EMBL" id="PVNG01000024">
    <property type="protein sequence ID" value="PRX58063.1"/>
    <property type="molecule type" value="Genomic_DNA"/>
</dbReference>
<name>A0A2T0MK94_9ACTN</name>
<comment type="caution">
    <text evidence="2">The sequence shown here is derived from an EMBL/GenBank/DDBJ whole genome shotgun (WGS) entry which is preliminary data.</text>
</comment>
<accession>A0A2T0MK94</accession>
<gene>
    <name evidence="2" type="ORF">B0I32_12448</name>
</gene>
<organism evidence="2 3">
    <name type="scientific">Nonomuraea fuscirosea</name>
    <dbReference type="NCBI Taxonomy" id="1291556"/>
    <lineage>
        <taxon>Bacteria</taxon>
        <taxon>Bacillati</taxon>
        <taxon>Actinomycetota</taxon>
        <taxon>Actinomycetes</taxon>
        <taxon>Streptosporangiales</taxon>
        <taxon>Streptosporangiaceae</taxon>
        <taxon>Nonomuraea</taxon>
    </lineage>
</organism>
<feature type="chain" id="PRO_5015717368" description="Secreted protein" evidence="1">
    <location>
        <begin position="29"/>
        <end position="75"/>
    </location>
</feature>
<evidence type="ECO:0000256" key="1">
    <source>
        <dbReference type="SAM" id="SignalP"/>
    </source>
</evidence>
<evidence type="ECO:0008006" key="4">
    <source>
        <dbReference type="Google" id="ProtNLM"/>
    </source>
</evidence>
<dbReference type="OrthoDB" id="3544299at2"/>
<proteinExistence type="predicted"/>
<dbReference type="Proteomes" id="UP000238312">
    <property type="component" value="Unassembled WGS sequence"/>
</dbReference>
<keyword evidence="3" id="KW-1185">Reference proteome</keyword>
<dbReference type="RefSeq" id="WP_106249573.1">
    <property type="nucleotide sequence ID" value="NZ_JBFAIB010000062.1"/>
</dbReference>
<keyword evidence="1" id="KW-0732">Signal</keyword>
<dbReference type="AlphaFoldDB" id="A0A2T0MK94"/>
<reference evidence="2 3" key="1">
    <citation type="submission" date="2018-03" db="EMBL/GenBank/DDBJ databases">
        <title>Genomic Encyclopedia of Type Strains, Phase III (KMG-III): the genomes of soil and plant-associated and newly described type strains.</title>
        <authorList>
            <person name="Whitman W."/>
        </authorList>
    </citation>
    <scope>NUCLEOTIDE SEQUENCE [LARGE SCALE GENOMIC DNA]</scope>
    <source>
        <strain evidence="2 3">CGMCC 4.7104</strain>
    </source>
</reference>
<evidence type="ECO:0000313" key="3">
    <source>
        <dbReference type="Proteomes" id="UP000238312"/>
    </source>
</evidence>
<feature type="signal peptide" evidence="1">
    <location>
        <begin position="1"/>
        <end position="28"/>
    </location>
</feature>
<evidence type="ECO:0000313" key="2">
    <source>
        <dbReference type="EMBL" id="PRX58063.1"/>
    </source>
</evidence>